<reference evidence="2 3" key="1">
    <citation type="submission" date="2019-08" db="EMBL/GenBank/DDBJ databases">
        <authorList>
            <person name="Peeters C."/>
        </authorList>
    </citation>
    <scope>NUCLEOTIDE SEQUENCE [LARGE SCALE GENOMIC DNA]</scope>
    <source>
        <strain evidence="2 3">LMG 31108</strain>
    </source>
</reference>
<sequence>MPEHHQRLMALRHVASQISNDEDIEALFRDLVRGAVQQGGWDLGSVMSIDLAHGYGLVITRFETSMLPQHVEDRWELATSPSLIALQTNEPVYIRDALESTQFPGYRREAHERGYRTVLVLPMASRDTQGRPMVLTVASRKVRDVGEDDLTFMSTVVHLGAIAVERAHRQRAQVMAH</sequence>
<dbReference type="Proteomes" id="UP000406256">
    <property type="component" value="Unassembled WGS sequence"/>
</dbReference>
<dbReference type="Pfam" id="PF13185">
    <property type="entry name" value="GAF_2"/>
    <property type="match status" value="1"/>
</dbReference>
<accession>A0A5E4Z492</accession>
<dbReference type="InterPro" id="IPR029016">
    <property type="entry name" value="GAF-like_dom_sf"/>
</dbReference>
<protein>
    <submittedName>
        <fullName evidence="2">PucR family transcriptional regulator</fullName>
    </submittedName>
</protein>
<gene>
    <name evidence="2" type="ORF">PAN31108_05013</name>
</gene>
<dbReference type="EMBL" id="CABPSB010000031">
    <property type="protein sequence ID" value="VVE55512.1"/>
    <property type="molecule type" value="Genomic_DNA"/>
</dbReference>
<proteinExistence type="predicted"/>
<evidence type="ECO:0000313" key="3">
    <source>
        <dbReference type="Proteomes" id="UP000406256"/>
    </source>
</evidence>
<dbReference type="AlphaFoldDB" id="A0A5E4Z492"/>
<evidence type="ECO:0000259" key="1">
    <source>
        <dbReference type="SMART" id="SM00065"/>
    </source>
</evidence>
<evidence type="ECO:0000313" key="2">
    <source>
        <dbReference type="EMBL" id="VVE55512.1"/>
    </source>
</evidence>
<feature type="domain" description="GAF" evidence="1">
    <location>
        <begin position="23"/>
        <end position="174"/>
    </location>
</feature>
<dbReference type="Gene3D" id="3.30.450.40">
    <property type="match status" value="1"/>
</dbReference>
<dbReference type="RefSeq" id="WP_306440171.1">
    <property type="nucleotide sequence ID" value="NZ_CABPSB010000031.1"/>
</dbReference>
<dbReference type="SMART" id="SM00065">
    <property type="entry name" value="GAF"/>
    <property type="match status" value="1"/>
</dbReference>
<name>A0A5E4Z492_9BURK</name>
<organism evidence="2 3">
    <name type="scientific">Pandoraea anhela</name>
    <dbReference type="NCBI Taxonomy" id="2508295"/>
    <lineage>
        <taxon>Bacteria</taxon>
        <taxon>Pseudomonadati</taxon>
        <taxon>Pseudomonadota</taxon>
        <taxon>Betaproteobacteria</taxon>
        <taxon>Burkholderiales</taxon>
        <taxon>Burkholderiaceae</taxon>
        <taxon>Pandoraea</taxon>
    </lineage>
</organism>
<dbReference type="InterPro" id="IPR003018">
    <property type="entry name" value="GAF"/>
</dbReference>
<dbReference type="SUPFAM" id="SSF55781">
    <property type="entry name" value="GAF domain-like"/>
    <property type="match status" value="1"/>
</dbReference>
<keyword evidence="3" id="KW-1185">Reference proteome</keyword>